<name>A0A8S5P6M0_9CAUD</name>
<protein>
    <submittedName>
        <fullName evidence="2">Uncharacterized protein</fullName>
    </submittedName>
</protein>
<accession>A0A8S5P6M0</accession>
<evidence type="ECO:0000256" key="1">
    <source>
        <dbReference type="SAM" id="Phobius"/>
    </source>
</evidence>
<keyword evidence="1" id="KW-1133">Transmembrane helix</keyword>
<feature type="transmembrane region" description="Helical" evidence="1">
    <location>
        <begin position="12"/>
        <end position="31"/>
    </location>
</feature>
<sequence>MDINTVDPDFVVKLLIVIMVVGKIVQMWQAIRARGKPRPMTVEDQPVEVVEGWKPASMDHIKVIHHRLDEHRARLTALEQSREQDKKEIVEEIIKMREQSHNQFENLNRAIGRLEGSRLQGK</sequence>
<evidence type="ECO:0000313" key="2">
    <source>
        <dbReference type="EMBL" id="DAE02081.1"/>
    </source>
</evidence>
<organism evidence="2">
    <name type="scientific">Siphoviridae sp. ct1Eo1</name>
    <dbReference type="NCBI Taxonomy" id="2825307"/>
    <lineage>
        <taxon>Viruses</taxon>
        <taxon>Duplodnaviria</taxon>
        <taxon>Heunggongvirae</taxon>
        <taxon>Uroviricota</taxon>
        <taxon>Caudoviricetes</taxon>
    </lineage>
</organism>
<keyword evidence="1" id="KW-0472">Membrane</keyword>
<proteinExistence type="predicted"/>
<keyword evidence="1" id="KW-0812">Transmembrane</keyword>
<dbReference type="EMBL" id="BK015340">
    <property type="protein sequence ID" value="DAE02081.1"/>
    <property type="molecule type" value="Genomic_DNA"/>
</dbReference>
<reference evidence="2" key="1">
    <citation type="journal article" date="2021" name="Proc. Natl. Acad. Sci. U.S.A.">
        <title>A Catalog of Tens of Thousands of Viruses from Human Metagenomes Reveals Hidden Associations with Chronic Diseases.</title>
        <authorList>
            <person name="Tisza M.J."/>
            <person name="Buck C.B."/>
        </authorList>
    </citation>
    <scope>NUCLEOTIDE SEQUENCE</scope>
    <source>
        <strain evidence="2">Ct1Eo1</strain>
    </source>
</reference>